<evidence type="ECO:0000256" key="10">
    <source>
        <dbReference type="ARBA" id="ARBA00023286"/>
    </source>
</evidence>
<dbReference type="Pfam" id="PF10613">
    <property type="entry name" value="Lig_chan-Glu_bd"/>
    <property type="match status" value="1"/>
</dbReference>
<keyword evidence="6" id="KW-0406">Ion transport</keyword>
<dbReference type="PANTHER" id="PTHR42643:SF24">
    <property type="entry name" value="IONOTROPIC RECEPTOR 60A"/>
    <property type="match status" value="1"/>
</dbReference>
<keyword evidence="10" id="KW-1071">Ligand-gated ion channel</keyword>
<dbReference type="PANTHER" id="PTHR42643">
    <property type="entry name" value="IONOTROPIC RECEPTOR 20A-RELATED"/>
    <property type="match status" value="1"/>
</dbReference>
<protein>
    <submittedName>
        <fullName evidence="14">Glutamate receptor-like 33</fullName>
    </submittedName>
</protein>
<dbReference type="Proteomes" id="UP000747542">
    <property type="component" value="Unassembled WGS sequence"/>
</dbReference>
<keyword evidence="3" id="KW-1003">Cell membrane</keyword>
<feature type="transmembrane region" description="Helical" evidence="12">
    <location>
        <begin position="382"/>
        <end position="399"/>
    </location>
</feature>
<gene>
    <name evidence="14" type="primary">Glrk-L33</name>
    <name evidence="14" type="ORF">Hamer_G007997</name>
</gene>
<dbReference type="GO" id="GO:0015276">
    <property type="term" value="F:ligand-gated monoatomic ion channel activity"/>
    <property type="evidence" value="ECO:0007669"/>
    <property type="project" value="InterPro"/>
</dbReference>
<keyword evidence="2" id="KW-0813">Transport</keyword>
<evidence type="ECO:0000259" key="13">
    <source>
        <dbReference type="SMART" id="SM00918"/>
    </source>
</evidence>
<name>A0A8J5JUR2_HOMAM</name>
<evidence type="ECO:0000256" key="7">
    <source>
        <dbReference type="ARBA" id="ARBA00023136"/>
    </source>
</evidence>
<evidence type="ECO:0000256" key="6">
    <source>
        <dbReference type="ARBA" id="ARBA00023065"/>
    </source>
</evidence>
<evidence type="ECO:0000256" key="12">
    <source>
        <dbReference type="SAM" id="Phobius"/>
    </source>
</evidence>
<dbReference type="InterPro" id="IPR052192">
    <property type="entry name" value="Insect_Ionotropic_Sensory_Rcpt"/>
</dbReference>
<dbReference type="Gene3D" id="1.10.287.70">
    <property type="match status" value="1"/>
</dbReference>
<organism evidence="14 15">
    <name type="scientific">Homarus americanus</name>
    <name type="common">American lobster</name>
    <dbReference type="NCBI Taxonomy" id="6706"/>
    <lineage>
        <taxon>Eukaryota</taxon>
        <taxon>Metazoa</taxon>
        <taxon>Ecdysozoa</taxon>
        <taxon>Arthropoda</taxon>
        <taxon>Crustacea</taxon>
        <taxon>Multicrustacea</taxon>
        <taxon>Malacostraca</taxon>
        <taxon>Eumalacostraca</taxon>
        <taxon>Eucarida</taxon>
        <taxon>Decapoda</taxon>
        <taxon>Pleocyemata</taxon>
        <taxon>Astacidea</taxon>
        <taxon>Nephropoidea</taxon>
        <taxon>Nephropidae</taxon>
        <taxon>Homarus</taxon>
    </lineage>
</organism>
<evidence type="ECO:0000256" key="3">
    <source>
        <dbReference type="ARBA" id="ARBA00022475"/>
    </source>
</evidence>
<comment type="caution">
    <text evidence="14">The sequence shown here is derived from an EMBL/GenBank/DDBJ whole genome shotgun (WGS) entry which is preliminary data.</text>
</comment>
<reference evidence="14" key="1">
    <citation type="journal article" date="2021" name="Sci. Adv.">
        <title>The American lobster genome reveals insights on longevity, neural, and immune adaptations.</title>
        <authorList>
            <person name="Polinski J.M."/>
            <person name="Zimin A.V."/>
            <person name="Clark K.F."/>
            <person name="Kohn A.B."/>
            <person name="Sadowski N."/>
            <person name="Timp W."/>
            <person name="Ptitsyn A."/>
            <person name="Khanna P."/>
            <person name="Romanova D.Y."/>
            <person name="Williams P."/>
            <person name="Greenwood S.J."/>
            <person name="Moroz L.L."/>
            <person name="Walt D.R."/>
            <person name="Bodnar A.G."/>
        </authorList>
    </citation>
    <scope>NUCLEOTIDE SEQUENCE</scope>
    <source>
        <strain evidence="14">GMGI-L3</strain>
    </source>
</reference>
<comment type="subcellular location">
    <subcellularLocation>
        <location evidence="1">Cell membrane</location>
        <topology evidence="1">Multi-pass membrane protein</topology>
    </subcellularLocation>
</comment>
<keyword evidence="5 12" id="KW-1133">Transmembrane helix</keyword>
<keyword evidence="8 14" id="KW-0675">Receptor</keyword>
<evidence type="ECO:0000256" key="1">
    <source>
        <dbReference type="ARBA" id="ARBA00004651"/>
    </source>
</evidence>
<keyword evidence="9" id="KW-0325">Glycoprotein</keyword>
<accession>A0A8J5JUR2</accession>
<dbReference type="GO" id="GO:0005886">
    <property type="term" value="C:plasma membrane"/>
    <property type="evidence" value="ECO:0007669"/>
    <property type="project" value="UniProtKB-SubCell"/>
</dbReference>
<dbReference type="Gene3D" id="3.40.190.10">
    <property type="entry name" value="Periplasmic binding protein-like II"/>
    <property type="match status" value="1"/>
</dbReference>
<evidence type="ECO:0000256" key="11">
    <source>
        <dbReference type="ARBA" id="ARBA00023303"/>
    </source>
</evidence>
<evidence type="ECO:0000313" key="14">
    <source>
        <dbReference type="EMBL" id="KAG7162453.1"/>
    </source>
</evidence>
<evidence type="ECO:0000256" key="2">
    <source>
        <dbReference type="ARBA" id="ARBA00022448"/>
    </source>
</evidence>
<dbReference type="SUPFAM" id="SSF53850">
    <property type="entry name" value="Periplasmic binding protein-like II"/>
    <property type="match status" value="1"/>
</dbReference>
<dbReference type="InterPro" id="IPR019594">
    <property type="entry name" value="Glu/Gly-bd"/>
</dbReference>
<evidence type="ECO:0000256" key="8">
    <source>
        <dbReference type="ARBA" id="ARBA00023170"/>
    </source>
</evidence>
<dbReference type="SMART" id="SM00918">
    <property type="entry name" value="Lig_chan-Glu_bd"/>
    <property type="match status" value="1"/>
</dbReference>
<proteinExistence type="predicted"/>
<keyword evidence="7 12" id="KW-0472">Membrane</keyword>
<sequence>MTLHFVLQKTFSTEQVKTLMGREMTVVAVPYFPYVDYTPLSDEPGGLVQLKDSIDTRILEAFATALNFTYEIREEPEKIWGMNENGTFTGMVGQLQREETDFTTITGISAERLVIIEFLRTYPSDLMTVTSLKPSLLPQLLSLIRPFEGDLWVALLLSVVAWGVCMWVLQRAWQWVTGGLGIKFSTSILYGWGALLEQPPSVPSASDSGRGKTLPIKTFEDLVSQDNWKWATEPWLLKGIPLDFFSKNTNPVVQKLYKHMEICFENRKPLFTQVLGADEALHKVLKGGFSLVDFENYINIIVASRYADQHGNNPFYVSKRGVSILATFGWSLRKGAPFYTRFQQLRSRLEDAGLISYWTKEVMARRDDTREKPLGMQHMQGAFYLLFLGFFLAFLALLGEKLTHSRSLAL</sequence>
<dbReference type="EMBL" id="JAHLQT010027705">
    <property type="protein sequence ID" value="KAG7162453.1"/>
    <property type="molecule type" value="Genomic_DNA"/>
</dbReference>
<evidence type="ECO:0000256" key="5">
    <source>
        <dbReference type="ARBA" id="ARBA00022989"/>
    </source>
</evidence>
<keyword evidence="4 12" id="KW-0812">Transmembrane</keyword>
<feature type="domain" description="Ionotropic glutamate receptor L-glutamate and glycine-binding" evidence="13">
    <location>
        <begin position="46"/>
        <end position="97"/>
    </location>
</feature>
<keyword evidence="15" id="KW-1185">Reference proteome</keyword>
<dbReference type="AlphaFoldDB" id="A0A8J5JUR2"/>
<evidence type="ECO:0000313" key="15">
    <source>
        <dbReference type="Proteomes" id="UP000747542"/>
    </source>
</evidence>
<evidence type="ECO:0000256" key="9">
    <source>
        <dbReference type="ARBA" id="ARBA00023180"/>
    </source>
</evidence>
<keyword evidence="11" id="KW-0407">Ion channel</keyword>
<evidence type="ECO:0000256" key="4">
    <source>
        <dbReference type="ARBA" id="ARBA00022692"/>
    </source>
</evidence>